<protein>
    <submittedName>
        <fullName evidence="4">RNA-binding domain-containing protein</fullName>
    </submittedName>
</protein>
<evidence type="ECO:0000313" key="4">
    <source>
        <dbReference type="RefSeq" id="WP_139826343.1"/>
    </source>
</evidence>
<dbReference type="OrthoDB" id="8431612at2"/>
<reference evidence="4" key="3">
    <citation type="submission" date="2025-08" db="UniProtKB">
        <authorList>
            <consortium name="RefSeq"/>
        </authorList>
    </citation>
    <scope>IDENTIFICATION</scope>
</reference>
<dbReference type="InterPro" id="IPR007421">
    <property type="entry name" value="Schlafen_AlbA_2_dom"/>
</dbReference>
<feature type="domain" description="NB-ARC" evidence="1">
    <location>
        <begin position="226"/>
        <end position="382"/>
    </location>
</feature>
<dbReference type="InterPro" id="IPR027417">
    <property type="entry name" value="P-loop_NTPase"/>
</dbReference>
<dbReference type="Pfam" id="PF00931">
    <property type="entry name" value="NB-ARC"/>
    <property type="match status" value="1"/>
</dbReference>
<dbReference type="Gene3D" id="3.30.950.30">
    <property type="entry name" value="Schlafen, AAA domain"/>
    <property type="match status" value="1"/>
</dbReference>
<sequence>MNWKVTDIKSQLNELLDSGDISDRIPLLLIKEGFCAPIECEILDYKENFEEDDKSYAKLIKKIASFYNSYGGYLIYGVTEVESETVFAVTSKQHTAPNIEKVKALCKSYLDERIAVTMAQHTCKNTSDQESTVSVLHIPRRTSQLPVAFIKDGPKDTFTKKQIYHRSRDECIEAKGHEIFDLAGERPSPFRINGTPFRYGILATRRIQTKLPDKNIICPNFIGRADPLNQLWNWLGDDLSSIKLLTGEGGLGKSSLAYEFAVQTSKLIKSPFEQIVWLTAKQRQFDGSKDSYTDLANADFASYRELLESIAENLPEPLTTPLKEISDRDLKRIIKSGLTQYPSLFILDDIDSLTTEEQKQASEIGLMLGAMQSKILLTNRHDQTYSPDTTIRLHGFSSPTTGDEYAQYVDSLFLRGILRKELSSKQLRELHSTTEGSPLYTESLCRLFRFSSFEEALNRWKKEGGEGARRAALDREIQQLSPEAKRILLAAALVGRASVPNLSEITECSLEKVEQAIQELSTLHLVSGDPIGDTPNFIVPSNTIRLVKNSAQLLATDHKKIELRIKDLSQPLKHGKGRDDVSRLAITQAQAQVRQHKHMDAIATLTDAIKLRPKNGDLKGVKAELFMQIQPPRHEEARRLARDAIQIGCNRPTTFDTWFDAEMQSGHYPGAIEAAEMALTREIGHNHEWLMKNAAALFTKATNSGIGTSPADKLSTLIRASELIHEAVKTTRGETSTKYQNVRFDVHDQIWSVIIDDGLTRLDEIRIARGQLEKFWRTQDVRLTNASRCIEVVNALIKIAKSSVTNERENRIDLYTEEFKLCEKLIDARLTEYPQDTRHPQLIERWEKAKNKFHDTLTTSGQ</sequence>
<evidence type="ECO:0000259" key="1">
    <source>
        <dbReference type="Pfam" id="PF00931"/>
    </source>
</evidence>
<dbReference type="Pfam" id="PF04326">
    <property type="entry name" value="SLFN_AlbA_2"/>
    <property type="match status" value="1"/>
</dbReference>
<dbReference type="InterPro" id="IPR038461">
    <property type="entry name" value="Schlafen_AlbA_2_dom_sf"/>
</dbReference>
<reference evidence="4" key="2">
    <citation type="journal article" date="2021" name="Cells">
        <title>Schlafens: Emerging Proteins in Cancer Cell Biology.</title>
        <authorList>
            <person name="Al-Marsoummi S."/>
            <person name="Vomhof-DeKrey E.E."/>
            <person name="Basson M.D."/>
        </authorList>
    </citation>
    <scope>NUCLEOTIDE SEQUENCE</scope>
</reference>
<dbReference type="SUPFAM" id="SSF48452">
    <property type="entry name" value="TPR-like"/>
    <property type="match status" value="1"/>
</dbReference>
<dbReference type="RefSeq" id="WP_139826343.1">
    <property type="nucleotide sequence ID" value="NZ_AXWS01000014.1"/>
</dbReference>
<keyword evidence="3" id="KW-1185">Reference proteome</keyword>
<dbReference type="Gene3D" id="3.40.50.300">
    <property type="entry name" value="P-loop containing nucleotide triphosphate hydrolases"/>
    <property type="match status" value="1"/>
</dbReference>
<reference evidence="4" key="1">
    <citation type="journal article" date="2019" name="J. Mol. Graph. Model.">
        <title>Deciphering the three-domain architecture in schlafens and the structures and roles of human schlafen12 and serpinB12 in transcriptional regulation.</title>
        <authorList>
            <person name="Chen J."/>
            <person name="Kuhn L.A."/>
        </authorList>
    </citation>
    <scope>NUCLEOTIDE SEQUENCE</scope>
</reference>
<feature type="domain" description="Schlafen AlbA-2" evidence="2">
    <location>
        <begin position="40"/>
        <end position="174"/>
    </location>
</feature>
<organism evidence="3 4">
    <name type="scientific">Derxia gummosa DSM 723</name>
    <dbReference type="NCBI Taxonomy" id="1121388"/>
    <lineage>
        <taxon>Bacteria</taxon>
        <taxon>Pseudomonadati</taxon>
        <taxon>Pseudomonadota</taxon>
        <taxon>Betaproteobacteria</taxon>
        <taxon>Burkholderiales</taxon>
        <taxon>Alcaligenaceae</taxon>
        <taxon>Derxia</taxon>
    </lineage>
</organism>
<dbReference type="InterPro" id="IPR002182">
    <property type="entry name" value="NB-ARC"/>
</dbReference>
<accession>A0A8B6XC59</accession>
<proteinExistence type="predicted"/>
<dbReference type="AlphaFoldDB" id="A0A8B6XC59"/>
<name>A0A8B6XC59_9BURK</name>
<dbReference type="InterPro" id="IPR011990">
    <property type="entry name" value="TPR-like_helical_dom_sf"/>
</dbReference>
<dbReference type="GO" id="GO:0043531">
    <property type="term" value="F:ADP binding"/>
    <property type="evidence" value="ECO:0007669"/>
    <property type="project" value="InterPro"/>
</dbReference>
<evidence type="ECO:0000259" key="2">
    <source>
        <dbReference type="Pfam" id="PF04326"/>
    </source>
</evidence>
<dbReference type="Gene3D" id="1.25.40.10">
    <property type="entry name" value="Tetratricopeptide repeat domain"/>
    <property type="match status" value="1"/>
</dbReference>
<evidence type="ECO:0000313" key="3">
    <source>
        <dbReference type="Proteomes" id="UP000675920"/>
    </source>
</evidence>
<dbReference type="SUPFAM" id="SSF52540">
    <property type="entry name" value="P-loop containing nucleoside triphosphate hydrolases"/>
    <property type="match status" value="1"/>
</dbReference>
<dbReference type="Proteomes" id="UP000675920">
    <property type="component" value="Unplaced"/>
</dbReference>